<comment type="similarity">
    <text evidence="1">Belongs to the sigma-70 factor family. ECF subfamily.</text>
</comment>
<dbReference type="GO" id="GO:0016987">
    <property type="term" value="F:sigma factor activity"/>
    <property type="evidence" value="ECO:0007669"/>
    <property type="project" value="UniProtKB-KW"/>
</dbReference>
<evidence type="ECO:0000256" key="5">
    <source>
        <dbReference type="ARBA" id="ARBA00023163"/>
    </source>
</evidence>
<evidence type="ECO:0000256" key="2">
    <source>
        <dbReference type="ARBA" id="ARBA00023015"/>
    </source>
</evidence>
<keyword evidence="5" id="KW-0804">Transcription</keyword>
<dbReference type="InterPro" id="IPR013324">
    <property type="entry name" value="RNA_pol_sigma_r3/r4-like"/>
</dbReference>
<evidence type="ECO:0000256" key="3">
    <source>
        <dbReference type="ARBA" id="ARBA00023082"/>
    </source>
</evidence>
<dbReference type="InterPro" id="IPR039425">
    <property type="entry name" value="RNA_pol_sigma-70-like"/>
</dbReference>
<keyword evidence="3" id="KW-0731">Sigma factor</keyword>
<dbReference type="Pfam" id="PF04542">
    <property type="entry name" value="Sigma70_r2"/>
    <property type="match status" value="1"/>
</dbReference>
<dbReference type="Gene3D" id="1.10.10.10">
    <property type="entry name" value="Winged helix-like DNA-binding domain superfamily/Winged helix DNA-binding domain"/>
    <property type="match status" value="1"/>
</dbReference>
<dbReference type="CDD" id="cd06171">
    <property type="entry name" value="Sigma70_r4"/>
    <property type="match status" value="1"/>
</dbReference>
<dbReference type="InterPro" id="IPR007627">
    <property type="entry name" value="RNA_pol_sigma70_r2"/>
</dbReference>
<evidence type="ECO:0000313" key="8">
    <source>
        <dbReference type="EMBL" id="RUO47370.1"/>
    </source>
</evidence>
<dbReference type="Gene3D" id="1.10.1740.10">
    <property type="match status" value="1"/>
</dbReference>
<accession>A0A432XFD6</accession>
<keyword evidence="9" id="KW-1185">Reference proteome</keyword>
<dbReference type="OrthoDB" id="9784272at2"/>
<dbReference type="EMBL" id="PIPT01000006">
    <property type="protein sequence ID" value="RUO47370.1"/>
    <property type="molecule type" value="Genomic_DNA"/>
</dbReference>
<gene>
    <name evidence="8" type="ORF">CWE21_08545</name>
</gene>
<dbReference type="SUPFAM" id="SSF88659">
    <property type="entry name" value="Sigma3 and sigma4 domains of RNA polymerase sigma factors"/>
    <property type="match status" value="1"/>
</dbReference>
<comment type="caution">
    <text evidence="8">The sequence shown here is derived from an EMBL/GenBank/DDBJ whole genome shotgun (WGS) entry which is preliminary data.</text>
</comment>
<evidence type="ECO:0000259" key="7">
    <source>
        <dbReference type="Pfam" id="PF08281"/>
    </source>
</evidence>
<sequence>MVFAPSDERLVRRALENNKQAWLQLVQRYEGLVFNYALRMSGSRDDAMDLMQDVFLSLFRNLAGWRGESSFKNWLMKIAHYRCIEHFRRRKDFADEHDFEQHESEHDWHDPEAVYQGQQRTQTLVRAMQELPVEQRLVVELKFFQHLKLQEISQQLDVPLNTVKSRLYKAVERLQQLVEEV</sequence>
<evidence type="ECO:0000256" key="4">
    <source>
        <dbReference type="ARBA" id="ARBA00023125"/>
    </source>
</evidence>
<keyword evidence="2" id="KW-0805">Transcription regulation</keyword>
<dbReference type="GO" id="GO:0003677">
    <property type="term" value="F:DNA binding"/>
    <property type="evidence" value="ECO:0007669"/>
    <property type="project" value="UniProtKB-KW"/>
</dbReference>
<dbReference type="AlphaFoldDB" id="A0A432XFD6"/>
<protein>
    <submittedName>
        <fullName evidence="8">RNA polymerase subunit sigma-70</fullName>
    </submittedName>
</protein>
<dbReference type="InterPro" id="IPR014284">
    <property type="entry name" value="RNA_pol_sigma-70_dom"/>
</dbReference>
<dbReference type="PANTHER" id="PTHR43133">
    <property type="entry name" value="RNA POLYMERASE ECF-TYPE SIGMA FACTO"/>
    <property type="match status" value="1"/>
</dbReference>
<dbReference type="PANTHER" id="PTHR43133:SF8">
    <property type="entry name" value="RNA POLYMERASE SIGMA FACTOR HI_1459-RELATED"/>
    <property type="match status" value="1"/>
</dbReference>
<organism evidence="8 9">
    <name type="scientific">Pseudidiomarina aquimaris</name>
    <dbReference type="NCBI Taxonomy" id="641841"/>
    <lineage>
        <taxon>Bacteria</taxon>
        <taxon>Pseudomonadati</taxon>
        <taxon>Pseudomonadota</taxon>
        <taxon>Gammaproteobacteria</taxon>
        <taxon>Alteromonadales</taxon>
        <taxon>Idiomarinaceae</taxon>
        <taxon>Pseudidiomarina</taxon>
    </lineage>
</organism>
<evidence type="ECO:0000259" key="6">
    <source>
        <dbReference type="Pfam" id="PF04542"/>
    </source>
</evidence>
<reference evidence="9" key="1">
    <citation type="journal article" date="2018" name="Front. Microbiol.">
        <title>Genome-Based Analysis Reveals the Taxonomy and Diversity of the Family Idiomarinaceae.</title>
        <authorList>
            <person name="Liu Y."/>
            <person name="Lai Q."/>
            <person name="Shao Z."/>
        </authorList>
    </citation>
    <scope>NUCLEOTIDE SEQUENCE [LARGE SCALE GENOMIC DNA]</scope>
    <source>
        <strain evidence="9">SW15</strain>
    </source>
</reference>
<feature type="domain" description="RNA polymerase sigma factor 70 region 4 type 2" evidence="7">
    <location>
        <begin position="123"/>
        <end position="174"/>
    </location>
</feature>
<proteinExistence type="inferred from homology"/>
<dbReference type="SUPFAM" id="SSF88946">
    <property type="entry name" value="Sigma2 domain of RNA polymerase sigma factors"/>
    <property type="match status" value="1"/>
</dbReference>
<dbReference type="InterPro" id="IPR013249">
    <property type="entry name" value="RNA_pol_sigma70_r4_t2"/>
</dbReference>
<evidence type="ECO:0000313" key="9">
    <source>
        <dbReference type="Proteomes" id="UP000286678"/>
    </source>
</evidence>
<keyword evidence="4" id="KW-0238">DNA-binding</keyword>
<dbReference type="Proteomes" id="UP000286678">
    <property type="component" value="Unassembled WGS sequence"/>
</dbReference>
<dbReference type="NCBIfam" id="TIGR02937">
    <property type="entry name" value="sigma70-ECF"/>
    <property type="match status" value="1"/>
</dbReference>
<dbReference type="InterPro" id="IPR013325">
    <property type="entry name" value="RNA_pol_sigma_r2"/>
</dbReference>
<dbReference type="GO" id="GO:0006352">
    <property type="term" value="P:DNA-templated transcription initiation"/>
    <property type="evidence" value="ECO:0007669"/>
    <property type="project" value="InterPro"/>
</dbReference>
<dbReference type="InterPro" id="IPR036388">
    <property type="entry name" value="WH-like_DNA-bd_sf"/>
</dbReference>
<feature type="domain" description="RNA polymerase sigma-70 region 2" evidence="6">
    <location>
        <begin position="25"/>
        <end position="91"/>
    </location>
</feature>
<dbReference type="Pfam" id="PF08281">
    <property type="entry name" value="Sigma70_r4_2"/>
    <property type="match status" value="1"/>
</dbReference>
<evidence type="ECO:0000256" key="1">
    <source>
        <dbReference type="ARBA" id="ARBA00010641"/>
    </source>
</evidence>
<name>A0A432XFD6_9GAMM</name>